<keyword evidence="1" id="KW-0732">Signal</keyword>
<dbReference type="Proteomes" id="UP000281708">
    <property type="component" value="Unassembled WGS sequence"/>
</dbReference>
<dbReference type="PANTHER" id="PTHR37945">
    <property type="entry name" value="EXTRACELLULAR TUNGSTATE BINDING PROTEIN"/>
    <property type="match status" value="1"/>
</dbReference>
<evidence type="ECO:0000259" key="2">
    <source>
        <dbReference type="Pfam" id="PF12849"/>
    </source>
</evidence>
<dbReference type="PROSITE" id="PS51318">
    <property type="entry name" value="TAT"/>
    <property type="match status" value="1"/>
</dbReference>
<evidence type="ECO:0000313" key="3">
    <source>
        <dbReference type="EMBL" id="RLV49311.1"/>
    </source>
</evidence>
<dbReference type="InterPro" id="IPR024370">
    <property type="entry name" value="PBP_domain"/>
</dbReference>
<dbReference type="AlphaFoldDB" id="A0A3L8P2M9"/>
<reference evidence="3 4" key="1">
    <citation type="submission" date="2018-10" db="EMBL/GenBank/DDBJ databases">
        <title>Marmoricola sp. 4Q3S-7 whole genome shotgun sequence.</title>
        <authorList>
            <person name="Li F."/>
        </authorList>
    </citation>
    <scope>NUCLEOTIDE SEQUENCE [LARGE SCALE GENOMIC DNA]</scope>
    <source>
        <strain evidence="3 4">4Q3S-7</strain>
    </source>
</reference>
<dbReference type="SUPFAM" id="SSF53850">
    <property type="entry name" value="Periplasmic binding protein-like II"/>
    <property type="match status" value="1"/>
</dbReference>
<proteinExistence type="predicted"/>
<sequence length="458" mass="48284">MSRHCDRIRRVNLRTRRAVAALSASAVALGTAAATVPAANADYSKSITIVGTSDVYDSGLMQYLQPIYEKDTGATYNYVSKGTGDAIAYAEAGTASVLLVHAASLENQFVAQGYSLEKFGRSVFWGDYVLAGPTSDPAGVAADSHDIVGALEKVAAAGNAGTADFVSRGNTAGTPVQEHQLWALANGTKCDISATNGGGQVPSTGSGTCNASGTGGSLPAWYHKTGLTQGPNITNASACNYGRGQDCYVFTDRGTFQYLQSTGQAQNMKILVRDNAAASRGNQAALVNAFHAYAINGSKVPAGNAVSRAGALKFLNWLTSSAGQKAVEGYLSTDSPFIPAASPEVSVGQVRTQVHRGAKLRFAGRVTNAIPGYPTLAKVNVKLIQVTGYGKHKKQKVVARKHTTRYGFYAISYKPKKTARYYVRVGPHTRVENRSLSPIFGDLLQAGTSQVMPVKVKR</sequence>
<dbReference type="PANTHER" id="PTHR37945:SF1">
    <property type="entry name" value="EXTRACELLULAR TUNGSTATE BINDING PROTEIN"/>
    <property type="match status" value="1"/>
</dbReference>
<dbReference type="InterPro" id="IPR052738">
    <property type="entry name" value="ABC-Tungstate_binding"/>
</dbReference>
<dbReference type="Gene3D" id="3.40.190.10">
    <property type="entry name" value="Periplasmic binding protein-like II"/>
    <property type="match status" value="2"/>
</dbReference>
<organism evidence="3 4">
    <name type="scientific">Nocardioides mangrovicus</name>
    <dbReference type="NCBI Taxonomy" id="2478913"/>
    <lineage>
        <taxon>Bacteria</taxon>
        <taxon>Bacillati</taxon>
        <taxon>Actinomycetota</taxon>
        <taxon>Actinomycetes</taxon>
        <taxon>Propionibacteriales</taxon>
        <taxon>Nocardioidaceae</taxon>
        <taxon>Nocardioides</taxon>
    </lineage>
</organism>
<dbReference type="EMBL" id="RDBE01000007">
    <property type="protein sequence ID" value="RLV49311.1"/>
    <property type="molecule type" value="Genomic_DNA"/>
</dbReference>
<gene>
    <name evidence="3" type="ORF">D9V37_12275</name>
</gene>
<dbReference type="InterPro" id="IPR006311">
    <property type="entry name" value="TAT_signal"/>
</dbReference>
<accession>A0A3L8P2M9</accession>
<feature type="domain" description="PBP" evidence="2">
    <location>
        <begin position="45"/>
        <end position="321"/>
    </location>
</feature>
<feature type="chain" id="PRO_5018076065" description="PBP domain-containing protein" evidence="1">
    <location>
        <begin position="42"/>
        <end position="458"/>
    </location>
</feature>
<dbReference type="Pfam" id="PF12849">
    <property type="entry name" value="PBP_like_2"/>
    <property type="match status" value="1"/>
</dbReference>
<name>A0A3L8P2M9_9ACTN</name>
<protein>
    <recommendedName>
        <fullName evidence="2">PBP domain-containing protein</fullName>
    </recommendedName>
</protein>
<feature type="signal peptide" evidence="1">
    <location>
        <begin position="1"/>
        <end position="41"/>
    </location>
</feature>
<keyword evidence="4" id="KW-1185">Reference proteome</keyword>
<evidence type="ECO:0000313" key="4">
    <source>
        <dbReference type="Proteomes" id="UP000281708"/>
    </source>
</evidence>
<comment type="caution">
    <text evidence="3">The sequence shown here is derived from an EMBL/GenBank/DDBJ whole genome shotgun (WGS) entry which is preliminary data.</text>
</comment>
<evidence type="ECO:0000256" key="1">
    <source>
        <dbReference type="SAM" id="SignalP"/>
    </source>
</evidence>